<dbReference type="GO" id="GO:0007399">
    <property type="term" value="P:nervous system development"/>
    <property type="evidence" value="ECO:0007669"/>
    <property type="project" value="UniProtKB-ARBA"/>
</dbReference>
<feature type="domain" description="EGF-like" evidence="12">
    <location>
        <begin position="2271"/>
        <end position="2312"/>
    </location>
</feature>
<dbReference type="PROSITE" id="PS51233">
    <property type="entry name" value="VWFD"/>
    <property type="match status" value="1"/>
</dbReference>
<dbReference type="Pfam" id="PF00094">
    <property type="entry name" value="VWD"/>
    <property type="match status" value="1"/>
</dbReference>
<dbReference type="InterPro" id="IPR009030">
    <property type="entry name" value="Growth_fac_rcpt_cys_sf"/>
</dbReference>
<dbReference type="Pfam" id="PF12662">
    <property type="entry name" value="cEGF"/>
    <property type="match status" value="1"/>
</dbReference>
<dbReference type="PROSITE" id="PS00010">
    <property type="entry name" value="ASX_HYDROXYL"/>
    <property type="match status" value="7"/>
</dbReference>
<dbReference type="Gene3D" id="3.30.60.30">
    <property type="match status" value="3"/>
</dbReference>
<evidence type="ECO:0000313" key="15">
    <source>
        <dbReference type="EMBL" id="CAL1543656.1"/>
    </source>
</evidence>
<dbReference type="FunFam" id="2.10.25.10:FF:000038">
    <property type="entry name" value="Fibrillin 2"/>
    <property type="match status" value="5"/>
</dbReference>
<feature type="domain" description="EGF-like" evidence="12">
    <location>
        <begin position="194"/>
        <end position="235"/>
    </location>
</feature>
<dbReference type="PROSITE" id="PS51465">
    <property type="entry name" value="KAZAL_2"/>
    <property type="match status" value="2"/>
</dbReference>
<dbReference type="SMART" id="SM00280">
    <property type="entry name" value="KAZAL"/>
    <property type="match status" value="2"/>
</dbReference>
<evidence type="ECO:0000259" key="11">
    <source>
        <dbReference type="PROSITE" id="PS01225"/>
    </source>
</evidence>
<feature type="domain" description="CTCK" evidence="11">
    <location>
        <begin position="2582"/>
        <end position="2665"/>
    </location>
</feature>
<feature type="chain" id="PRO_5043382485" evidence="10">
    <location>
        <begin position="21"/>
        <end position="2676"/>
    </location>
</feature>
<dbReference type="GO" id="GO:0005576">
    <property type="term" value="C:extracellular region"/>
    <property type="evidence" value="ECO:0007669"/>
    <property type="project" value="UniProtKB-SubCell"/>
</dbReference>
<protein>
    <submittedName>
        <fullName evidence="15">Uncharacterized protein</fullName>
    </submittedName>
</protein>
<keyword evidence="3 9" id="KW-0245">EGF-like domain</keyword>
<evidence type="ECO:0000256" key="4">
    <source>
        <dbReference type="ARBA" id="ARBA00022729"/>
    </source>
</evidence>
<dbReference type="InterPro" id="IPR050780">
    <property type="entry name" value="Mucin_vWF_Thrombospondin_sf"/>
</dbReference>
<dbReference type="PROSITE" id="PS01186">
    <property type="entry name" value="EGF_2"/>
    <property type="match status" value="6"/>
</dbReference>
<dbReference type="InterPro" id="IPR000884">
    <property type="entry name" value="TSP1_rpt"/>
</dbReference>
<dbReference type="InterPro" id="IPR049883">
    <property type="entry name" value="NOTCH1_EGF-like"/>
</dbReference>
<dbReference type="Gene3D" id="2.10.25.10">
    <property type="entry name" value="Laminin"/>
    <property type="match status" value="9"/>
</dbReference>
<dbReference type="CDD" id="cd19941">
    <property type="entry name" value="TIL"/>
    <property type="match status" value="1"/>
</dbReference>
<comment type="subcellular location">
    <subcellularLocation>
        <location evidence="1">Secreted</location>
    </subcellularLocation>
</comment>
<dbReference type="PROSITE" id="PS01187">
    <property type="entry name" value="EGF_CA"/>
    <property type="match status" value="3"/>
</dbReference>
<feature type="domain" description="EGF-like" evidence="12">
    <location>
        <begin position="1638"/>
        <end position="1676"/>
    </location>
</feature>
<evidence type="ECO:0000259" key="12">
    <source>
        <dbReference type="PROSITE" id="PS50026"/>
    </source>
</evidence>
<feature type="domain" description="Kazal-like" evidence="14">
    <location>
        <begin position="2392"/>
        <end position="2453"/>
    </location>
</feature>
<evidence type="ECO:0000259" key="14">
    <source>
        <dbReference type="PROSITE" id="PS51465"/>
    </source>
</evidence>
<evidence type="ECO:0000256" key="10">
    <source>
        <dbReference type="SAM" id="SignalP"/>
    </source>
</evidence>
<keyword evidence="16" id="KW-1185">Reference proteome</keyword>
<evidence type="ECO:0000256" key="1">
    <source>
        <dbReference type="ARBA" id="ARBA00004613"/>
    </source>
</evidence>
<dbReference type="InterPro" id="IPR001881">
    <property type="entry name" value="EGF-like_Ca-bd_dom"/>
</dbReference>
<dbReference type="PROSITE" id="PS50092">
    <property type="entry name" value="TSP1"/>
    <property type="match status" value="1"/>
</dbReference>
<evidence type="ECO:0000256" key="8">
    <source>
        <dbReference type="ARBA" id="ARBA00023180"/>
    </source>
</evidence>
<evidence type="ECO:0000256" key="7">
    <source>
        <dbReference type="ARBA" id="ARBA00023157"/>
    </source>
</evidence>
<dbReference type="GO" id="GO:0005509">
    <property type="term" value="F:calcium ion binding"/>
    <property type="evidence" value="ECO:0007669"/>
    <property type="project" value="InterPro"/>
</dbReference>
<feature type="domain" description="Kazal-like" evidence="14">
    <location>
        <begin position="2319"/>
        <end position="2375"/>
    </location>
</feature>
<dbReference type="InterPro" id="IPR036383">
    <property type="entry name" value="TSP1_rpt_sf"/>
</dbReference>
<dbReference type="Pfam" id="PF07645">
    <property type="entry name" value="EGF_CA"/>
    <property type="match status" value="5"/>
</dbReference>
<dbReference type="InterPro" id="IPR000742">
    <property type="entry name" value="EGF"/>
</dbReference>
<dbReference type="SMART" id="SM00209">
    <property type="entry name" value="TSP1"/>
    <property type="match status" value="1"/>
</dbReference>
<keyword evidence="8" id="KW-0325">Glycoprotein</keyword>
<dbReference type="SMART" id="SM00181">
    <property type="entry name" value="EGF"/>
    <property type="match status" value="13"/>
</dbReference>
<dbReference type="SMART" id="SM00216">
    <property type="entry name" value="VWD"/>
    <property type="match status" value="1"/>
</dbReference>
<dbReference type="Proteomes" id="UP001497497">
    <property type="component" value="Unassembled WGS sequence"/>
</dbReference>
<proteinExistence type="predicted"/>
<dbReference type="Gene3D" id="2.60.120.1000">
    <property type="match status" value="5"/>
</dbReference>
<evidence type="ECO:0000256" key="5">
    <source>
        <dbReference type="ARBA" id="ARBA00022737"/>
    </source>
</evidence>
<keyword evidence="2" id="KW-0964">Secreted</keyword>
<dbReference type="InterPro" id="IPR000152">
    <property type="entry name" value="EGF-type_Asp/Asn_hydroxyl_site"/>
</dbReference>
<keyword evidence="4 10" id="KW-0732">Signal</keyword>
<dbReference type="InterPro" id="IPR024731">
    <property type="entry name" value="NELL2-like_EGF"/>
</dbReference>
<dbReference type="PROSITE" id="PS01225">
    <property type="entry name" value="CTCK_2"/>
    <property type="match status" value="1"/>
</dbReference>
<dbReference type="InterPro" id="IPR001846">
    <property type="entry name" value="VWF_type-D"/>
</dbReference>
<keyword evidence="5" id="KW-0677">Repeat</keyword>
<keyword evidence="7" id="KW-1015">Disulfide bond</keyword>
<gene>
    <name evidence="15" type="ORF">GSLYS_00017190001</name>
</gene>
<keyword evidence="6" id="KW-0106">Calcium</keyword>
<evidence type="ECO:0000256" key="2">
    <source>
        <dbReference type="ARBA" id="ARBA00022525"/>
    </source>
</evidence>
<dbReference type="InterPro" id="IPR036084">
    <property type="entry name" value="Ser_inhib-like_sf"/>
</dbReference>
<accession>A0AAV2IAU0</accession>
<dbReference type="SMART" id="SM00179">
    <property type="entry name" value="EGF_CA"/>
    <property type="match status" value="7"/>
</dbReference>
<dbReference type="PROSITE" id="PS50026">
    <property type="entry name" value="EGF_3"/>
    <property type="match status" value="6"/>
</dbReference>
<reference evidence="15 16" key="1">
    <citation type="submission" date="2024-04" db="EMBL/GenBank/DDBJ databases">
        <authorList>
            <consortium name="Genoscope - CEA"/>
            <person name="William W."/>
        </authorList>
    </citation>
    <scope>NUCLEOTIDE SEQUENCE [LARGE SCALE GENOMIC DNA]</scope>
</reference>
<name>A0AAV2IAU0_LYMST</name>
<evidence type="ECO:0000256" key="3">
    <source>
        <dbReference type="ARBA" id="ARBA00022536"/>
    </source>
</evidence>
<dbReference type="SUPFAM" id="SSF57567">
    <property type="entry name" value="Serine protease inhibitors"/>
    <property type="match status" value="1"/>
</dbReference>
<dbReference type="Pfam" id="PF12947">
    <property type="entry name" value="EGF_3"/>
    <property type="match status" value="2"/>
</dbReference>
<dbReference type="SUPFAM" id="SSF100895">
    <property type="entry name" value="Kazal-type serine protease inhibitors"/>
    <property type="match status" value="1"/>
</dbReference>
<dbReference type="SUPFAM" id="SSF82895">
    <property type="entry name" value="TSP-1 type 1 repeat"/>
    <property type="match status" value="1"/>
</dbReference>
<dbReference type="InterPro" id="IPR018097">
    <property type="entry name" value="EGF_Ca-bd_CS"/>
</dbReference>
<feature type="domain" description="EGF-like" evidence="12">
    <location>
        <begin position="1691"/>
        <end position="1731"/>
    </location>
</feature>
<dbReference type="InterPro" id="IPR026823">
    <property type="entry name" value="cEGF"/>
</dbReference>
<dbReference type="SUPFAM" id="SSF57184">
    <property type="entry name" value="Growth factor receptor domain"/>
    <property type="match status" value="3"/>
</dbReference>
<dbReference type="InterPro" id="IPR006207">
    <property type="entry name" value="Cys_knot_C"/>
</dbReference>
<dbReference type="InterPro" id="IPR002350">
    <property type="entry name" value="Kazal_dom"/>
</dbReference>
<evidence type="ECO:0000256" key="9">
    <source>
        <dbReference type="PROSITE-ProRule" id="PRU00076"/>
    </source>
</evidence>
<sequence length="2676" mass="288944">MARTGLSLLLALTFVCGLHAIVLTPYRDGECSLNAFLSCDQYARCIDSADGQQFTCQCLDNAVGDGFKTSLGGTGCKLAFKPCATNKDCPQYATCSAEYKCVCNKGFQGDGFNCTDINECLNTSQCDPHATCTNSPGTFACLCDVKNGYYGDGLTCTFKCASNNDCDAPRATCNDANQCVCVKGYEGDGRKCTDVNECLPGGGNNCNANANCNNTVGSFKCECKNGYTGNGVTCTNLPKSCKDISGFVNGNKYKIDPDFTGPANAFTVICDKINGVIVTKLAPTGPFPMLAPTTQGPLVIGYEPKPSDIQPLLENLGFCIQDFTFNCNQGFALFPGTKWYDAYGNSHINWGSTKDGQCACGELKLCPASCYCDGTKATSDAGRVLDKRSLPIVSISFNSTVASKGSVDIGPLICSDVPAGVPKDCNEAKWTYNVKKNTPLYIDPDGPAISSLEPYLVYCDMESYFHVGVTNIVTEIPVITVTTTAGVPVSYTQNLPKIVALISGSAYCSQRVEFRCKRSRLFNGGGSVSVTSAQRQLNYFPGAGGVQNSCGCGVTNSCQDPSVKCNCDIGDDVNRKDFGLIIDKKDLPVISVTAESGEGRSATYVIGNLQCSQRQFGIQPNCEKYRQGGETEDYTYWADPGGPEFPPNDLPPFPVVCQFVTSPPQGITIIHHTDEKPKNIQTALWLLSYLAASKAQIAALIRRSTFCSQKVEIGCNQVNIQTDQGGIQFTTPNGTVQDLNRYLSTCGTDGRSCGCNGNGASSDSGVLADLYSIPINSLDFSKIIGQLGGGKDLTVTVGPLKCAEVFSSCAELQAFLLSDKIAQGEAYHVQTGYYTMDPDGSGEVPPFSVKCTYSTTTITITTTTAFLNPDPNDPLKPVGKCFDIGYTDDKGNAISAAQVNALAKKSGKCKQDITLECKNAPATNNVNYTSCDGTPQKGWAGSFKADKCACGVNGNCAGGSLAKCNCDMNDNAVRWDGGTIINIDSLPVCQICFSITPKPGAAGKAPPTSSLKYTIGELVCDGGQGTRKNCQDARNLYGTTIKSDYEASIASSDDPPSPFGCRLLPNPPIGILVSRLVAETPLIPVNTTVIDVNITYITMNITVIRKAMQQNEYCTQNIYFFCASAQTVQLGGRYGWYSYSGGVSFEWRLLSNTSDDVKKICTNNKDLCTRCGNPIGYAITQKDSLPVARLVLPGSGATIVIGDVECFDLKKSCQDIVDSNSRTTGFVSGKKFVIDVDSAGPITPFVVNCEFNDTEKTGVTEVPVTGNWTVPVRVKDKDGSTKFELPITYDGAVPNQINGLSQISNFCWQGVEYGCKYSPIQRTSPASTYLNLYQGQSQGFGIGKYTYELNLSPGCPCSWTGTCTPGYSCNCDALGPMGVDQGFVTDKANVPIVSIVVGGQIKELSATADITVSGVRCSSKPNDPPIDCDDAFKKKSQYGIKYNASGVILISPRPGDVRPFLVQCDDKLSPGNGVTIVRPKVPPSTPVNNNPDTPNDFPYYGPTDSQILALIAVSKYCYQGVIFSCFGSTFLNEGTYWQSSGSKEKRHFWGGGEPSEDGKSGVCACGKAKSCGGLDSATAQIARRCNCDAGDSKFRSDAGIIDLKEFLPVSKLQFGRYARFQTVNVTLGDLICSQTPLTFNECELGFFDCDPNARCVDEDEGYRCVCKDGWNGKGLPLTSRYPRANGRECIDDDECVAYRPCPYSATCTNTLGDFYCTCKPGYTQTGKTTCEDVNECADSTLNSCDPNARCENLDGSYRCICDRGYRGDGFQCIPVGECSCFGDPHCNSFDGNWLHFQGLCTYTMARDGCQEGEEPTFRVLVKHWQKDNLNPGSYAWIQEVYVYVLNFEIKLQQNGKILVNGNLVRQYFDEHRLSILMYNNKVKIQTVIGLEVTWDGKDVVQVVVPEDSANKMCGLCGNYNGNPGDDLIAGPACPEVQNQQTNNPVLFGNSWTALNYSSPTCEAKCGDEPPSPDTCRYTRAMIEKECDKLFDINTSPFRACLLVKKPKDIEEFRKSCVFDLCRAENNLDEDICRFAQIMSDDCANNEKVEIKNWKKNVDACEKPTCTNNMIYKDCGPAEQETCISKKANDALQTINDTQVCTEGCFCADHLVMEGDRCIKREECGCFYNNGYMATGDVVILSDCSKVVTCYGKNITAQRDVECNENEECRNEDGVTDCYCKEGYVMREGEEKCQPDNCFDVTCAIPNMECFNGTCVCKMGFIGDCNQCDDIDECATGLDNCTMVGQTCINIAGSFKCGCEEGFVANGQICKDIDECDYGIDDCGDHSECVNTPGSFLCECCLGYKKDASDNCVRDTTTATAPGGKCCACQGEKCGEPGKVCGSDGTTYSNYRSLSISGCKVGNDDLKVEYNGACQGTCATVICGTQYSNCSIENGKPVCSCPTCEDSTSTFKDETVCATNKITYTSICHMKKATCEAEIETKVEVESTGKPCPGNGGPAAGPWSDWGDCSEACKQGTKNRTRDVYVVNDENTNIHNIEFIPCYNTCPNGPCTADTCEGPGQVCVADDNNNPSCQCPTCEQFGDTPVCGRVREVIQTYENECELEKKICELKTNDYEVLEPRACEDKPVNCSAIRNYRVETDSNGCKADRSINFGACYGGCDNEAERCCFATELGQATAIVYCPDGSNFEKSFETIVGCNCVSKETAQPPADQVETQS</sequence>
<feature type="signal peptide" evidence="10">
    <location>
        <begin position="1"/>
        <end position="20"/>
    </location>
</feature>
<evidence type="ECO:0000259" key="13">
    <source>
        <dbReference type="PROSITE" id="PS51233"/>
    </source>
</evidence>
<dbReference type="InterPro" id="IPR036058">
    <property type="entry name" value="Kazal_dom_sf"/>
</dbReference>
<feature type="domain" description="EGF-like" evidence="12">
    <location>
        <begin position="116"/>
        <end position="157"/>
    </location>
</feature>
<dbReference type="PANTHER" id="PTHR11339">
    <property type="entry name" value="EXTRACELLULAR MATRIX GLYCOPROTEIN RELATED"/>
    <property type="match status" value="1"/>
</dbReference>
<evidence type="ECO:0000256" key="6">
    <source>
        <dbReference type="ARBA" id="ARBA00022837"/>
    </source>
</evidence>
<dbReference type="EMBL" id="CAXITT010000568">
    <property type="protein sequence ID" value="CAL1543656.1"/>
    <property type="molecule type" value="Genomic_DNA"/>
</dbReference>
<organism evidence="15 16">
    <name type="scientific">Lymnaea stagnalis</name>
    <name type="common">Great pond snail</name>
    <name type="synonym">Helix stagnalis</name>
    <dbReference type="NCBI Taxonomy" id="6523"/>
    <lineage>
        <taxon>Eukaryota</taxon>
        <taxon>Metazoa</taxon>
        <taxon>Spiralia</taxon>
        <taxon>Lophotrochozoa</taxon>
        <taxon>Mollusca</taxon>
        <taxon>Gastropoda</taxon>
        <taxon>Heterobranchia</taxon>
        <taxon>Euthyneura</taxon>
        <taxon>Panpulmonata</taxon>
        <taxon>Hygrophila</taxon>
        <taxon>Lymnaeoidea</taxon>
        <taxon>Lymnaeidae</taxon>
        <taxon>Lymnaea</taxon>
    </lineage>
</organism>
<evidence type="ECO:0000313" key="16">
    <source>
        <dbReference type="Proteomes" id="UP001497497"/>
    </source>
</evidence>
<feature type="domain" description="VWFD" evidence="13">
    <location>
        <begin position="1776"/>
        <end position="1962"/>
    </location>
</feature>
<comment type="caution">
    <text evidence="15">The sequence shown here is derived from an EMBL/GenBank/DDBJ whole genome shotgun (WGS) entry which is preliminary data.</text>
</comment>
<comment type="caution">
    <text evidence="9">Lacks conserved residue(s) required for the propagation of feature annotation.</text>
</comment>
<feature type="domain" description="EGF-like" evidence="12">
    <location>
        <begin position="1732"/>
        <end position="1771"/>
    </location>
</feature>
<dbReference type="CDD" id="cd00054">
    <property type="entry name" value="EGF_CA"/>
    <property type="match status" value="6"/>
</dbReference>